<dbReference type="Gene3D" id="1.10.720.60">
    <property type="match status" value="1"/>
</dbReference>
<dbReference type="SFLD" id="SFLDG01129">
    <property type="entry name" value="C1.5:_HAD__Beta-PGM__Phosphata"/>
    <property type="match status" value="1"/>
</dbReference>
<evidence type="ECO:0000313" key="4">
    <source>
        <dbReference type="EMBL" id="VUG17702.1"/>
    </source>
</evidence>
<keyword evidence="5" id="KW-1185">Reference proteome</keyword>
<name>A0A7D9GZ88_DEKBR</name>
<dbReference type="SUPFAM" id="SSF56784">
    <property type="entry name" value="HAD-like"/>
    <property type="match status" value="1"/>
</dbReference>
<reference evidence="4 5" key="1">
    <citation type="submission" date="2019-07" db="EMBL/GenBank/DDBJ databases">
        <authorList>
            <person name="Friedrich A."/>
            <person name="Schacherer J."/>
        </authorList>
    </citation>
    <scope>NUCLEOTIDE SEQUENCE [LARGE SCALE GENOMIC DNA]</scope>
</reference>
<dbReference type="AlphaFoldDB" id="A0A7D9GZ88"/>
<dbReference type="InterPro" id="IPR036412">
    <property type="entry name" value="HAD-like_sf"/>
</dbReference>
<dbReference type="PANTHER" id="PTHR20371">
    <property type="entry name" value="ENOLASE-PHOSPHATASE E1"/>
    <property type="match status" value="1"/>
</dbReference>
<dbReference type="EMBL" id="CABFWN010000002">
    <property type="protein sequence ID" value="VUG17702.1"/>
    <property type="molecule type" value="Genomic_DNA"/>
</dbReference>
<keyword evidence="3" id="KW-0486">Methionine biosynthesis</keyword>
<sequence>MTSKFNSVILDIEGTICPVSFVKDTLFPYFLEHLEEYLSKIEFPLGNTTSNLQNAEFAGILDKFPTEYSCGKATLEKYIRELVKNDVKDPVLKELQGYVWKTGYNSGEILAPLYDDAIEAIKHWSVTLSGGLYIYSSGSIEAQKLLLSHVKISKSGHPLNVANLNGLLSGYFDTTNAGSKIQIASYRRILQKIGYGLETESQLKYSSVLFLSDNPAEVEAAIQAGMTSYLVYRAGNREIPHEIQQRVKVITNFAQLF</sequence>
<accession>A0A7D9GZ88</accession>
<evidence type="ECO:0000313" key="5">
    <source>
        <dbReference type="Proteomes" id="UP000478008"/>
    </source>
</evidence>
<organism evidence="4 5">
    <name type="scientific">Dekkera bruxellensis</name>
    <name type="common">Brettanomyces custersii</name>
    <dbReference type="NCBI Taxonomy" id="5007"/>
    <lineage>
        <taxon>Eukaryota</taxon>
        <taxon>Fungi</taxon>
        <taxon>Dikarya</taxon>
        <taxon>Ascomycota</taxon>
        <taxon>Saccharomycotina</taxon>
        <taxon>Pichiomycetes</taxon>
        <taxon>Pichiales</taxon>
        <taxon>Pichiaceae</taxon>
        <taxon>Brettanomyces</taxon>
    </lineage>
</organism>
<keyword evidence="1" id="KW-0028">Amino-acid biosynthesis</keyword>
<proteinExistence type="predicted"/>
<evidence type="ECO:0000256" key="2">
    <source>
        <dbReference type="ARBA" id="ARBA00022801"/>
    </source>
</evidence>
<dbReference type="PANTHER" id="PTHR20371:SF1">
    <property type="entry name" value="ENOLASE-PHOSPHATASE E1"/>
    <property type="match status" value="1"/>
</dbReference>
<dbReference type="GO" id="GO:0043874">
    <property type="term" value="F:acireductone synthase activity"/>
    <property type="evidence" value="ECO:0007669"/>
    <property type="project" value="InterPro"/>
</dbReference>
<dbReference type="InterPro" id="IPR023214">
    <property type="entry name" value="HAD_sf"/>
</dbReference>
<evidence type="ECO:0000256" key="3">
    <source>
        <dbReference type="ARBA" id="ARBA00023167"/>
    </source>
</evidence>
<keyword evidence="2" id="KW-0378">Hydrolase</keyword>
<dbReference type="SFLD" id="SFLDG01133">
    <property type="entry name" value="C1.5.4:_Enolase-phosphatase_Li"/>
    <property type="match status" value="1"/>
</dbReference>
<dbReference type="GO" id="GO:0000287">
    <property type="term" value="F:magnesium ion binding"/>
    <property type="evidence" value="ECO:0007669"/>
    <property type="project" value="InterPro"/>
</dbReference>
<dbReference type="Proteomes" id="UP000478008">
    <property type="component" value="Unassembled WGS sequence"/>
</dbReference>
<dbReference type="InterPro" id="IPR023943">
    <property type="entry name" value="Enolase-ppase_E1"/>
</dbReference>
<dbReference type="SFLD" id="SFLDS00003">
    <property type="entry name" value="Haloacid_Dehalogenase"/>
    <property type="match status" value="1"/>
</dbReference>
<gene>
    <name evidence="4" type="primary">UTR4</name>
    <name evidence="4" type="ORF">DEBR0S2_14268G</name>
</gene>
<evidence type="ECO:0000256" key="1">
    <source>
        <dbReference type="ARBA" id="ARBA00022605"/>
    </source>
</evidence>
<protein>
    <submittedName>
        <fullName evidence="4">DEBR0S2_14268g1_1</fullName>
    </submittedName>
</protein>
<dbReference type="CDD" id="cd01629">
    <property type="entry name" value="HAD_EP"/>
    <property type="match status" value="1"/>
</dbReference>
<dbReference type="Pfam" id="PF00702">
    <property type="entry name" value="Hydrolase"/>
    <property type="match status" value="1"/>
</dbReference>
<dbReference type="Gene3D" id="3.40.50.1000">
    <property type="entry name" value="HAD superfamily/HAD-like"/>
    <property type="match status" value="1"/>
</dbReference>
<dbReference type="GO" id="GO:0019509">
    <property type="term" value="P:L-methionine salvage from methylthioadenosine"/>
    <property type="evidence" value="ECO:0007669"/>
    <property type="project" value="InterPro"/>
</dbReference>
<dbReference type="NCBIfam" id="TIGR01691">
    <property type="entry name" value="enolase-ppase"/>
    <property type="match status" value="1"/>
</dbReference>